<dbReference type="EMBL" id="JADGKB010000078">
    <property type="protein sequence ID" value="KAJ3254784.1"/>
    <property type="molecule type" value="Genomic_DNA"/>
</dbReference>
<reference evidence="2" key="1">
    <citation type="submission" date="2020-05" db="EMBL/GenBank/DDBJ databases">
        <title>Phylogenomic resolution of chytrid fungi.</title>
        <authorList>
            <person name="Stajich J.E."/>
            <person name="Amses K."/>
            <person name="Simmons R."/>
            <person name="Seto K."/>
            <person name="Myers J."/>
            <person name="Bonds A."/>
            <person name="Quandt C.A."/>
            <person name="Barry K."/>
            <person name="Liu P."/>
            <person name="Grigoriev I."/>
            <person name="Longcore J.E."/>
            <person name="James T.Y."/>
        </authorList>
    </citation>
    <scope>NUCLEOTIDE SEQUENCE</scope>
    <source>
        <strain evidence="2">PLAUS21</strain>
    </source>
</reference>
<keyword evidence="3" id="KW-1185">Reference proteome</keyword>
<dbReference type="AlphaFoldDB" id="A0AAD5Y4C3"/>
<feature type="domain" description="CBS" evidence="1">
    <location>
        <begin position="16"/>
        <end position="63"/>
    </location>
</feature>
<dbReference type="Pfam" id="PF00571">
    <property type="entry name" value="CBS"/>
    <property type="match status" value="1"/>
</dbReference>
<dbReference type="InterPro" id="IPR000644">
    <property type="entry name" value="CBS_dom"/>
</dbReference>
<evidence type="ECO:0000259" key="1">
    <source>
        <dbReference type="Pfam" id="PF00571"/>
    </source>
</evidence>
<dbReference type="SUPFAM" id="SSF54631">
    <property type="entry name" value="CBS-domain pair"/>
    <property type="match status" value="1"/>
</dbReference>
<accession>A0AAD5Y4C3</accession>
<comment type="caution">
    <text evidence="2">The sequence shown here is derived from an EMBL/GenBank/DDBJ whole genome shotgun (WGS) entry which is preliminary data.</text>
</comment>
<dbReference type="InterPro" id="IPR046342">
    <property type="entry name" value="CBS_dom_sf"/>
</dbReference>
<protein>
    <recommendedName>
        <fullName evidence="1">CBS domain-containing protein</fullName>
    </recommendedName>
</protein>
<evidence type="ECO:0000313" key="2">
    <source>
        <dbReference type="EMBL" id="KAJ3254784.1"/>
    </source>
</evidence>
<dbReference type="Gene3D" id="3.10.580.10">
    <property type="entry name" value="CBS-domain"/>
    <property type="match status" value="1"/>
</dbReference>
<gene>
    <name evidence="2" type="ORF">HK103_006859</name>
</gene>
<proteinExistence type="predicted"/>
<name>A0AAD5Y4C3_9FUNG</name>
<sequence>MTNLATSTYNNLSLSPMRILPPNATIAKTLQKFDQSLDPIGIVSHTDPNKIIGIISLHDIFKFTMKQLIKGKPVKQDPVEWVLTLNPEDESYLVWERHLGDLVRDALEAFTAGLHYGLVSDLDKHFILTQYDLLKYLLANGKDLDKDVREWINWKPFDGSKLVSVNGNDTLEQGKFH</sequence>
<dbReference type="Proteomes" id="UP001210925">
    <property type="component" value="Unassembled WGS sequence"/>
</dbReference>
<evidence type="ECO:0000313" key="3">
    <source>
        <dbReference type="Proteomes" id="UP001210925"/>
    </source>
</evidence>
<organism evidence="2 3">
    <name type="scientific">Boothiomyces macroporosus</name>
    <dbReference type="NCBI Taxonomy" id="261099"/>
    <lineage>
        <taxon>Eukaryota</taxon>
        <taxon>Fungi</taxon>
        <taxon>Fungi incertae sedis</taxon>
        <taxon>Chytridiomycota</taxon>
        <taxon>Chytridiomycota incertae sedis</taxon>
        <taxon>Chytridiomycetes</taxon>
        <taxon>Rhizophydiales</taxon>
        <taxon>Terramycetaceae</taxon>
        <taxon>Boothiomyces</taxon>
    </lineage>
</organism>